<accession>S9QTY2</accession>
<dbReference type="EMBL" id="AOLV01000033">
    <property type="protein sequence ID" value="EPX83083.1"/>
    <property type="molecule type" value="Genomic_DNA"/>
</dbReference>
<comment type="caution">
    <text evidence="1">The sequence shown here is derived from an EMBL/GenBank/DDBJ whole genome shotgun (WGS) entry which is preliminary data.</text>
</comment>
<evidence type="ECO:0000313" key="2">
    <source>
        <dbReference type="Proteomes" id="UP000015346"/>
    </source>
</evidence>
<dbReference type="AlphaFoldDB" id="S9QTY2"/>
<organism evidence="1 2">
    <name type="scientific">Rubellimicrobium thermophilum DSM 16684</name>
    <dbReference type="NCBI Taxonomy" id="1123069"/>
    <lineage>
        <taxon>Bacteria</taxon>
        <taxon>Pseudomonadati</taxon>
        <taxon>Pseudomonadota</taxon>
        <taxon>Alphaproteobacteria</taxon>
        <taxon>Rhodobacterales</taxon>
        <taxon>Roseobacteraceae</taxon>
        <taxon>Rubellimicrobium</taxon>
    </lineage>
</organism>
<gene>
    <name evidence="1" type="ORF">ruthe_02700</name>
</gene>
<proteinExistence type="predicted"/>
<reference evidence="1 2" key="1">
    <citation type="journal article" date="2013" name="Stand. Genomic Sci.">
        <title>Genome sequence of the reddish-pigmented Rubellimicrobium thermophilum type strain (DSM 16684(T)), a member of the Roseobacter clade.</title>
        <authorList>
            <person name="Fiebig A."/>
            <person name="Riedel T."/>
            <person name="Gronow S."/>
            <person name="Petersen J."/>
            <person name="Klenk H.P."/>
            <person name="Goker M."/>
        </authorList>
    </citation>
    <scope>NUCLEOTIDE SEQUENCE [LARGE SCALE GENOMIC DNA]</scope>
    <source>
        <strain evidence="1 2">DSM 16684</strain>
    </source>
</reference>
<protein>
    <submittedName>
        <fullName evidence="1">Uncharacterized protein</fullName>
    </submittedName>
</protein>
<keyword evidence="2" id="KW-1185">Reference proteome</keyword>
<evidence type="ECO:0000313" key="1">
    <source>
        <dbReference type="EMBL" id="EPX83083.1"/>
    </source>
</evidence>
<dbReference type="HOGENOM" id="CLU_2764114_0_0_5"/>
<name>S9QTY2_9RHOB</name>
<feature type="non-terminal residue" evidence="1">
    <location>
        <position position="1"/>
    </location>
</feature>
<dbReference type="OrthoDB" id="7869656at2"/>
<dbReference type="RefSeq" id="WP_021098772.1">
    <property type="nucleotide sequence ID" value="NZ_KE557324.1"/>
</dbReference>
<dbReference type="STRING" id="1123069.ruthe_02700"/>
<dbReference type="Proteomes" id="UP000015346">
    <property type="component" value="Unassembled WGS sequence"/>
</dbReference>
<sequence>PGPPEPLPPAVVAALPPGVPASVVLQNTDGCYLYSVEVTDPPSGYPLRDASGAPICEGDAAAVVGAAPPG</sequence>